<evidence type="ECO:0000259" key="2">
    <source>
        <dbReference type="Pfam" id="PF17425"/>
    </source>
</evidence>
<dbReference type="InterPro" id="IPR010262">
    <property type="entry name" value="Arylsulfotransferase_bact"/>
</dbReference>
<dbReference type="STRING" id="357278.IV61_GL001924"/>
<dbReference type="Pfam" id="PF17425">
    <property type="entry name" value="Arylsulfotran_N"/>
    <property type="match status" value="1"/>
</dbReference>
<evidence type="ECO:0000313" key="3">
    <source>
        <dbReference type="EMBL" id="KRK35007.1"/>
    </source>
</evidence>
<feature type="chain" id="PRO_5039322921" evidence="1">
    <location>
        <begin position="25"/>
        <end position="571"/>
    </location>
</feature>
<dbReference type="RefSeq" id="WP_020088742.1">
    <property type="nucleotide sequence ID" value="NZ_AZCZ01000040.1"/>
</dbReference>
<dbReference type="InterPro" id="IPR035391">
    <property type="entry name" value="Arylsulfotran_N"/>
</dbReference>
<dbReference type="PROSITE" id="PS51257">
    <property type="entry name" value="PROKAR_LIPOPROTEIN"/>
    <property type="match status" value="1"/>
</dbReference>
<dbReference type="Pfam" id="PF05935">
    <property type="entry name" value="Arylsulfotrans"/>
    <property type="match status" value="1"/>
</dbReference>
<dbReference type="eggNOG" id="ENOG502ZAQ1">
    <property type="taxonomic scope" value="Bacteria"/>
</dbReference>
<reference evidence="3 4" key="1">
    <citation type="journal article" date="2015" name="Genome Announc.">
        <title>Expanding the biotechnology potential of lactobacilli through comparative genomics of 213 strains and associated genera.</title>
        <authorList>
            <person name="Sun Z."/>
            <person name="Harris H.M."/>
            <person name="McCann A."/>
            <person name="Guo C."/>
            <person name="Argimon S."/>
            <person name="Zhang W."/>
            <person name="Yang X."/>
            <person name="Jeffery I.B."/>
            <person name="Cooney J.C."/>
            <person name="Kagawa T.F."/>
            <person name="Liu W."/>
            <person name="Song Y."/>
            <person name="Salvetti E."/>
            <person name="Wrobel A."/>
            <person name="Rasinkangas P."/>
            <person name="Parkhill J."/>
            <person name="Rea M.C."/>
            <person name="O'Sullivan O."/>
            <person name="Ritari J."/>
            <person name="Douillard F.P."/>
            <person name="Paul Ross R."/>
            <person name="Yang R."/>
            <person name="Briner A.E."/>
            <person name="Felis G.E."/>
            <person name="de Vos W.M."/>
            <person name="Barrangou R."/>
            <person name="Klaenhammer T.R."/>
            <person name="Caufield P.W."/>
            <person name="Cui Y."/>
            <person name="Zhang H."/>
            <person name="O'Toole P.W."/>
        </authorList>
    </citation>
    <scope>NUCLEOTIDE SEQUENCE [LARGE SCALE GENOMIC DNA]</scope>
    <source>
        <strain evidence="3 4">ATCC 53295</strain>
    </source>
</reference>
<gene>
    <name evidence="3" type="ORF">FD07_GL001619</name>
</gene>
<evidence type="ECO:0000256" key="1">
    <source>
        <dbReference type="SAM" id="SignalP"/>
    </source>
</evidence>
<dbReference type="GO" id="GO:0004062">
    <property type="term" value="F:aryl sulfotransferase activity"/>
    <property type="evidence" value="ECO:0007669"/>
    <property type="project" value="InterPro"/>
</dbReference>
<dbReference type="OrthoDB" id="264813at2"/>
<dbReference type="PANTHER" id="PTHR35340:SF10">
    <property type="entry name" value="CYTOPLASMIC PROTEIN"/>
    <property type="match status" value="1"/>
</dbReference>
<dbReference type="AlphaFoldDB" id="A0A0R1GLQ1"/>
<proteinExistence type="predicted"/>
<comment type="caution">
    <text evidence="3">The sequence shown here is derived from an EMBL/GenBank/DDBJ whole genome shotgun (WGS) entry which is preliminary data.</text>
</comment>
<keyword evidence="1" id="KW-0732">Signal</keyword>
<dbReference type="Gene3D" id="2.60.40.3100">
    <property type="entry name" value="Arylsulphate sulphotransferase monomer, N-terminal domain"/>
    <property type="match status" value="1"/>
</dbReference>
<dbReference type="PATRIC" id="fig|1267003.4.peg.1706"/>
<name>A0A0R1GLQ1_9LACO</name>
<dbReference type="InterPro" id="IPR053143">
    <property type="entry name" value="Arylsulfate_ST"/>
</dbReference>
<dbReference type="InterPro" id="IPR038477">
    <property type="entry name" value="ASST_N_sf"/>
</dbReference>
<dbReference type="PANTHER" id="PTHR35340">
    <property type="entry name" value="PQQ ENZYME REPEAT PROTEIN-RELATED"/>
    <property type="match status" value="1"/>
</dbReference>
<accession>A0A0R1GLQ1</accession>
<sequence>MKKHRRFGWLIGAAFVVLALTGCAQSSKADAPKQPKRVTDATLLSTAKIKSNIGSDLVSTLKDQQASTTQDLRDKLNSGDYSADHMYVKLNPYGTSPLSAIALFTTDDAVKVSYTVVGKTDKTSVTNTLAGYKTRHTLPIVGLYADDNNTVKIHLTTKAGKVTTKTIYIQTKALAKNLANLKLTVTKNDKTKMKIGNNQMTFMIRSTQRPFAVDADGAVRWYSDNYAQHIYKQLSNGHIILMNKKDNAHMVYNDLIETDYLGRVYKQYHISNKTKSTENVKATAKSENKQETTVIHHDVIELPNHNLLATVSDGSKYVEDTIVELSHKTGKVVKVLDMKRILPKNMWKKYDSSTRTDGKVDWLHNNALYYDKTDKSLVISSRHQDLVMKMDYKTGNIKWLFSGKKTTDWPKAYQPFVLKAAKGTTITGGQHAAYLLSDHDGNTNTKDLLLYDNNYAVTNGDKKSSGKYSQAVQYTINEKHMTIKQNWAYGKHLGKDNFTDRIGNSQRLNNGNHLIDFGYLNAKNGTGSNVIEVAGDKQVFNLHVDNIPDKGYVYRAYRQTLFPSNYTFDLD</sequence>
<keyword evidence="4" id="KW-1185">Reference proteome</keyword>
<dbReference type="EMBL" id="AZCZ01000040">
    <property type="protein sequence ID" value="KRK35007.1"/>
    <property type="molecule type" value="Genomic_DNA"/>
</dbReference>
<protein>
    <submittedName>
        <fullName evidence="3">Arylsulfate sulfotransferase</fullName>
    </submittedName>
</protein>
<feature type="signal peptide" evidence="1">
    <location>
        <begin position="1"/>
        <end position="24"/>
    </location>
</feature>
<organism evidence="3 4">
    <name type="scientific">Levilactobacillus parabrevis ATCC 53295</name>
    <dbReference type="NCBI Taxonomy" id="1267003"/>
    <lineage>
        <taxon>Bacteria</taxon>
        <taxon>Bacillati</taxon>
        <taxon>Bacillota</taxon>
        <taxon>Bacilli</taxon>
        <taxon>Lactobacillales</taxon>
        <taxon>Lactobacillaceae</taxon>
        <taxon>Levilactobacillus</taxon>
    </lineage>
</organism>
<feature type="domain" description="Arylsulfotransferase N-terminal" evidence="2">
    <location>
        <begin position="87"/>
        <end position="171"/>
    </location>
</feature>
<keyword evidence="3" id="KW-0808">Transferase</keyword>
<dbReference type="Proteomes" id="UP000051176">
    <property type="component" value="Unassembled WGS sequence"/>
</dbReference>
<evidence type="ECO:0000313" key="4">
    <source>
        <dbReference type="Proteomes" id="UP000051176"/>
    </source>
</evidence>